<evidence type="ECO:0000256" key="1">
    <source>
        <dbReference type="PROSITE-ProRule" id="PRU01023"/>
    </source>
</evidence>
<dbReference type="GO" id="GO:0001510">
    <property type="term" value="P:RNA methylation"/>
    <property type="evidence" value="ECO:0007669"/>
    <property type="project" value="InterPro"/>
</dbReference>
<keyword evidence="1" id="KW-0808">Transferase</keyword>
<keyword evidence="1" id="KW-0949">S-adenosyl-L-methionine</keyword>
<dbReference type="VEuPathDB" id="FungiDB:DD237_000316"/>
<dbReference type="InterPro" id="IPR001678">
    <property type="entry name" value="MeTrfase_RsmB-F_NOP2_dom"/>
</dbReference>
<protein>
    <recommendedName>
        <fullName evidence="2">SAM-dependent MTase RsmB/NOP-type domain-containing protein</fullName>
    </recommendedName>
</protein>
<comment type="caution">
    <text evidence="1">Lacks conserved residue(s) required for the propagation of feature annotation.</text>
</comment>
<sequence length="86" mass="9287">MTYSMCSLNPIENESVVAELLRRADGALELVDSFGMPSGLITRSDAMSWDVVGKLILLRVNSSSIAVVRSIRECVRFPTGLIASAV</sequence>
<dbReference type="Gene3D" id="3.40.50.150">
    <property type="entry name" value="Vaccinia Virus protein VP39"/>
    <property type="match status" value="1"/>
</dbReference>
<keyword evidence="1" id="KW-0694">RNA-binding</keyword>
<reference evidence="5 6" key="1">
    <citation type="submission" date="2018-06" db="EMBL/GenBank/DDBJ databases">
        <title>Comparative genomics of downy mildews reveals potential adaptations to biotrophy.</title>
        <authorList>
            <person name="Fletcher K."/>
            <person name="Klosterman S.J."/>
            <person name="Derevnina L."/>
            <person name="Martin F."/>
            <person name="Koike S."/>
            <person name="Reyes Chin-Wo S."/>
            <person name="Mou B."/>
            <person name="Michelmore R."/>
        </authorList>
    </citation>
    <scope>NUCLEOTIDE SEQUENCE [LARGE SCALE GENOMIC DNA]</scope>
    <source>
        <strain evidence="4 6">R13</strain>
        <strain evidence="3 5">R14</strain>
    </source>
</reference>
<comment type="similarity">
    <text evidence="1">Belongs to the class I-like SAM-binding methyltransferase superfamily. RsmB/NOP family.</text>
</comment>
<dbReference type="InterPro" id="IPR023267">
    <property type="entry name" value="RCMT"/>
</dbReference>
<dbReference type="PANTHER" id="PTHR22808">
    <property type="entry name" value="NCL1 YEAST -RELATED NOL1/NOP2/FMU SUN DOMAIN-CONTAINING"/>
    <property type="match status" value="1"/>
</dbReference>
<proteinExistence type="inferred from homology"/>
<dbReference type="InterPro" id="IPR029063">
    <property type="entry name" value="SAM-dependent_MTases_sf"/>
</dbReference>
<dbReference type="Proteomes" id="UP000286097">
    <property type="component" value="Unassembled WGS sequence"/>
</dbReference>
<dbReference type="EMBL" id="QLLG01000170">
    <property type="protein sequence ID" value="RMX67326.1"/>
    <property type="molecule type" value="Genomic_DNA"/>
</dbReference>
<name>A0A3M6VP46_9STRA</name>
<dbReference type="PROSITE" id="PS51686">
    <property type="entry name" value="SAM_MT_RSMB_NOP"/>
    <property type="match status" value="1"/>
</dbReference>
<feature type="domain" description="SAM-dependent MTase RsmB/NOP-type" evidence="2">
    <location>
        <begin position="1"/>
        <end position="60"/>
    </location>
</feature>
<dbReference type="GO" id="GO:0008173">
    <property type="term" value="F:RNA methyltransferase activity"/>
    <property type="evidence" value="ECO:0007669"/>
    <property type="project" value="InterPro"/>
</dbReference>
<accession>A0A3M6VP46</accession>
<evidence type="ECO:0000313" key="3">
    <source>
        <dbReference type="EMBL" id="RMX67326.1"/>
    </source>
</evidence>
<gene>
    <name evidence="4" type="ORF">DD237_000316</name>
    <name evidence="3" type="ORF">DD238_003210</name>
</gene>
<dbReference type="EMBL" id="QKXF01000762">
    <property type="protein sequence ID" value="RQM09226.1"/>
    <property type="molecule type" value="Genomic_DNA"/>
</dbReference>
<dbReference type="PANTHER" id="PTHR22808:SF1">
    <property type="entry name" value="RNA CYTOSINE-C(5)-METHYLTRANSFERASE NSUN2-RELATED"/>
    <property type="match status" value="1"/>
</dbReference>
<keyword evidence="5" id="KW-1185">Reference proteome</keyword>
<feature type="active site" description="Nucleophile" evidence="1">
    <location>
        <position position="6"/>
    </location>
</feature>
<dbReference type="GO" id="GO:0003723">
    <property type="term" value="F:RNA binding"/>
    <property type="evidence" value="ECO:0007669"/>
    <property type="project" value="UniProtKB-UniRule"/>
</dbReference>
<evidence type="ECO:0000313" key="4">
    <source>
        <dbReference type="EMBL" id="RQM09226.1"/>
    </source>
</evidence>
<evidence type="ECO:0000313" key="5">
    <source>
        <dbReference type="Proteomes" id="UP000282087"/>
    </source>
</evidence>
<dbReference type="STRING" id="542832.A0A3M6VP46"/>
<keyword evidence="1" id="KW-0489">Methyltransferase</keyword>
<evidence type="ECO:0000259" key="2">
    <source>
        <dbReference type="PROSITE" id="PS51686"/>
    </source>
</evidence>
<dbReference type="Proteomes" id="UP000282087">
    <property type="component" value="Unassembled WGS sequence"/>
</dbReference>
<dbReference type="AlphaFoldDB" id="A0A3M6VP46"/>
<comment type="caution">
    <text evidence="3">The sequence shown here is derived from an EMBL/GenBank/DDBJ whole genome shotgun (WGS) entry which is preliminary data.</text>
</comment>
<evidence type="ECO:0000313" key="6">
    <source>
        <dbReference type="Proteomes" id="UP000286097"/>
    </source>
</evidence>
<organism evidence="3 5">
    <name type="scientific">Peronospora effusa</name>
    <dbReference type="NCBI Taxonomy" id="542832"/>
    <lineage>
        <taxon>Eukaryota</taxon>
        <taxon>Sar</taxon>
        <taxon>Stramenopiles</taxon>
        <taxon>Oomycota</taxon>
        <taxon>Peronosporomycetes</taxon>
        <taxon>Peronosporales</taxon>
        <taxon>Peronosporaceae</taxon>
        <taxon>Peronospora</taxon>
    </lineage>
</organism>